<protein>
    <submittedName>
        <fullName evidence="1">Uncharacterized protein</fullName>
    </submittedName>
</protein>
<proteinExistence type="predicted"/>
<organism evidence="1 2">
    <name type="scientific">Paraburkholderia dipogonis</name>
    <dbReference type="NCBI Taxonomy" id="1211383"/>
    <lineage>
        <taxon>Bacteria</taxon>
        <taxon>Pseudomonadati</taxon>
        <taxon>Pseudomonadota</taxon>
        <taxon>Betaproteobacteria</taxon>
        <taxon>Burkholderiales</taxon>
        <taxon>Burkholderiaceae</taxon>
        <taxon>Paraburkholderia</taxon>
    </lineage>
</organism>
<evidence type="ECO:0000313" key="2">
    <source>
        <dbReference type="Proteomes" id="UP001629230"/>
    </source>
</evidence>
<accession>A0ABW9AQZ6</accession>
<reference evidence="1 2" key="1">
    <citation type="journal article" date="2024" name="Chem. Sci.">
        <title>Discovery of megapolipeptins by genome mining of a Burkholderiales bacteria collection.</title>
        <authorList>
            <person name="Paulo B.S."/>
            <person name="Recchia M.J.J."/>
            <person name="Lee S."/>
            <person name="Fergusson C.H."/>
            <person name="Romanowski S.B."/>
            <person name="Hernandez A."/>
            <person name="Krull N."/>
            <person name="Liu D.Y."/>
            <person name="Cavanagh H."/>
            <person name="Bos A."/>
            <person name="Gray C.A."/>
            <person name="Murphy B.T."/>
            <person name="Linington R.G."/>
            <person name="Eustaquio A.S."/>
        </authorList>
    </citation>
    <scope>NUCLEOTIDE SEQUENCE [LARGE SCALE GENOMIC DNA]</scope>
    <source>
        <strain evidence="1 2">RL17-350-BIC-A</strain>
    </source>
</reference>
<evidence type="ECO:0000313" key="1">
    <source>
        <dbReference type="EMBL" id="MFM0002510.1"/>
    </source>
</evidence>
<dbReference type="EMBL" id="JAQQEZ010000009">
    <property type="protein sequence ID" value="MFM0002510.1"/>
    <property type="molecule type" value="Genomic_DNA"/>
</dbReference>
<gene>
    <name evidence="1" type="ORF">PQR57_15930</name>
</gene>
<dbReference type="RefSeq" id="WP_408177827.1">
    <property type="nucleotide sequence ID" value="NZ_JAQQEZ010000009.1"/>
</dbReference>
<dbReference type="Proteomes" id="UP001629230">
    <property type="component" value="Unassembled WGS sequence"/>
</dbReference>
<keyword evidence="2" id="KW-1185">Reference proteome</keyword>
<name>A0ABW9AQZ6_9BURK</name>
<comment type="caution">
    <text evidence="1">The sequence shown here is derived from an EMBL/GenBank/DDBJ whole genome shotgun (WGS) entry which is preliminary data.</text>
</comment>
<sequence>MNSKKLAYFSVCLGAIAICIAAATHFLNFSSLSSKGTNMPPTLTLVRLGDPKGSDLAGVGSSVDNHPTGAMFYQREWTGGKLGVVEYEQGKHSFTVENVLGVIGFADKDEPEGIYSWDISFGVSAEQADAHQLARDRVMEVLAKLRAAGWKRYIDVEDPRLTGKQAWNFAASRAANWAYSLDSTYTPTMDEWIKAKGKFPKWVFYADGVYLEFSIFESNMGGFVGKSTYLLGVNVKNEYAFYGLGYFPGDADKIHNWKALLPAELEKYHAMRFKTEAALKAQGFTIDTTYQDPPIKALQSLSGTATQ</sequence>